<accession>A0A9P0JG60</accession>
<dbReference type="EMBL" id="OU899037">
    <property type="protein sequence ID" value="CAH1737316.1"/>
    <property type="molecule type" value="Genomic_DNA"/>
</dbReference>
<dbReference type="Pfam" id="PF05699">
    <property type="entry name" value="Dimer_Tnp_hAT"/>
    <property type="match status" value="1"/>
</dbReference>
<dbReference type="PANTHER" id="PTHR46289:SF19">
    <property type="entry name" value="ZINC FINGER MYM-TYPE CONTAINING 1"/>
    <property type="match status" value="1"/>
</dbReference>
<organism evidence="2 3">
    <name type="scientific">Aphis gossypii</name>
    <name type="common">Cotton aphid</name>
    <dbReference type="NCBI Taxonomy" id="80765"/>
    <lineage>
        <taxon>Eukaryota</taxon>
        <taxon>Metazoa</taxon>
        <taxon>Ecdysozoa</taxon>
        <taxon>Arthropoda</taxon>
        <taxon>Hexapoda</taxon>
        <taxon>Insecta</taxon>
        <taxon>Pterygota</taxon>
        <taxon>Neoptera</taxon>
        <taxon>Paraneoptera</taxon>
        <taxon>Hemiptera</taxon>
        <taxon>Sternorrhyncha</taxon>
        <taxon>Aphidomorpha</taxon>
        <taxon>Aphidoidea</taxon>
        <taxon>Aphididae</taxon>
        <taxon>Aphidini</taxon>
        <taxon>Aphis</taxon>
        <taxon>Aphis</taxon>
    </lineage>
</organism>
<evidence type="ECO:0000259" key="1">
    <source>
        <dbReference type="Pfam" id="PF05699"/>
    </source>
</evidence>
<protein>
    <recommendedName>
        <fullName evidence="1">HAT C-terminal dimerisation domain-containing protein</fullName>
    </recommendedName>
</protein>
<name>A0A9P0JG60_APHGO</name>
<reference evidence="2" key="1">
    <citation type="submission" date="2022-02" db="EMBL/GenBank/DDBJ databases">
        <authorList>
            <person name="King R."/>
        </authorList>
    </citation>
    <scope>NUCLEOTIDE SEQUENCE</scope>
</reference>
<keyword evidence="3" id="KW-1185">Reference proteome</keyword>
<dbReference type="GO" id="GO:0046983">
    <property type="term" value="F:protein dimerization activity"/>
    <property type="evidence" value="ECO:0007669"/>
    <property type="project" value="InterPro"/>
</dbReference>
<dbReference type="PANTHER" id="PTHR46289">
    <property type="entry name" value="52 KDA REPRESSOR OF THE INHIBITOR OF THE PROTEIN KINASE-LIKE PROTEIN-RELATED"/>
    <property type="match status" value="1"/>
</dbReference>
<dbReference type="Proteomes" id="UP001154329">
    <property type="component" value="Chromosome 4"/>
</dbReference>
<evidence type="ECO:0000313" key="2">
    <source>
        <dbReference type="EMBL" id="CAH1737316.1"/>
    </source>
</evidence>
<dbReference type="AlphaFoldDB" id="A0A9P0JG60"/>
<dbReference type="InterPro" id="IPR008906">
    <property type="entry name" value="HATC_C_dom"/>
</dbReference>
<reference evidence="2" key="2">
    <citation type="submission" date="2022-10" db="EMBL/GenBank/DDBJ databases">
        <authorList>
            <consortium name="ENA_rothamsted_submissions"/>
            <consortium name="culmorum"/>
            <person name="King R."/>
        </authorList>
    </citation>
    <scope>NUCLEOTIDE SEQUENCE</scope>
</reference>
<proteinExistence type="predicted"/>
<gene>
    <name evidence="2" type="ORF">APHIGO_LOCUS10875</name>
</gene>
<dbReference type="InterPro" id="IPR052958">
    <property type="entry name" value="IFN-induced_PKR_regulator"/>
</dbReference>
<sequence>MNLVIVDTLNKVTDIRNFFGELQSLVAFMRVKKRTSTFYECQKKLNVRDKEKCRIRKLKNVSDTRWTSHDRVISVVHDKYDALRDTLKILCTSEDRVTSSNARIFLKIISSFNFILVLKLVREIFLITTPTSCYLQSKNLDFIQALRLIDKTKQLLEALRSDEQFYDLVKDAKKFAMDNNLPETHFKESRIHIRKKMPGEQVNKEITTSMSEKFKIDTYFMALDQIISSITNRYDGAREILKDLALLSPNRLMDVAKSKNELPTDSFVHLSHWIKDIHLEKIKKEYIVFSKNITELISGMTLPAKLHSDSSLNTGDIIYSDEECVIDKNTKNNCTTAMDIMNLISSYDLKQAFPNLYLAYKGLCTIPTTSASAERSFSKVLINILGKTN</sequence>
<feature type="domain" description="HAT C-terminal dimerisation" evidence="1">
    <location>
        <begin position="319"/>
        <end position="380"/>
    </location>
</feature>
<evidence type="ECO:0000313" key="3">
    <source>
        <dbReference type="Proteomes" id="UP001154329"/>
    </source>
</evidence>